<dbReference type="Gene3D" id="1.10.150.320">
    <property type="entry name" value="Photosystem II 12 kDa extrinsic protein"/>
    <property type="match status" value="1"/>
</dbReference>
<dbReference type="GO" id="GO:0015628">
    <property type="term" value="P:protein secretion by the type II secretion system"/>
    <property type="evidence" value="ECO:0007669"/>
    <property type="project" value="TreeGrafter"/>
</dbReference>
<dbReference type="AlphaFoldDB" id="A0A6J4KQE5"/>
<sequence>MSQPSSQPSKTIKRAQVATLPTPTNVVRQQKQPVNINTATQAELDAIPGVSAKLAARIITARQQRPIKSLNDLDRISGVGPKLLKRLETQVTW</sequence>
<dbReference type="InterPro" id="IPR010994">
    <property type="entry name" value="RuvA_2-like"/>
</dbReference>
<protein>
    <submittedName>
        <fullName evidence="1">Uncharacterized protein</fullName>
    </submittedName>
</protein>
<dbReference type="GO" id="GO:0015627">
    <property type="term" value="C:type II protein secretion system complex"/>
    <property type="evidence" value="ECO:0007669"/>
    <property type="project" value="TreeGrafter"/>
</dbReference>
<gene>
    <name evidence="1" type="ORF">AVDCRST_MAG94-955</name>
</gene>
<accession>A0A6J4KQE5</accession>
<dbReference type="PANTHER" id="PTHR21180:SF32">
    <property type="entry name" value="ENDONUCLEASE_EXONUCLEASE_PHOSPHATASE FAMILY DOMAIN-CONTAINING PROTEIN 1"/>
    <property type="match status" value="1"/>
</dbReference>
<dbReference type="Pfam" id="PF12836">
    <property type="entry name" value="HHH_3"/>
    <property type="match status" value="1"/>
</dbReference>
<dbReference type="PANTHER" id="PTHR21180">
    <property type="entry name" value="ENDONUCLEASE/EXONUCLEASE/PHOSPHATASE FAMILY DOMAIN-CONTAINING PROTEIN 1"/>
    <property type="match status" value="1"/>
</dbReference>
<organism evidence="1">
    <name type="scientific">uncultured Leptolyngbya sp</name>
    <dbReference type="NCBI Taxonomy" id="332963"/>
    <lineage>
        <taxon>Bacteria</taxon>
        <taxon>Bacillati</taxon>
        <taxon>Cyanobacteriota</taxon>
        <taxon>Cyanophyceae</taxon>
        <taxon>Leptolyngbyales</taxon>
        <taxon>Leptolyngbyaceae</taxon>
        <taxon>Leptolyngbya group</taxon>
        <taxon>Leptolyngbya</taxon>
        <taxon>environmental samples</taxon>
    </lineage>
</organism>
<name>A0A6J4KQE5_9CYAN</name>
<evidence type="ECO:0000313" key="1">
    <source>
        <dbReference type="EMBL" id="CAA9311214.1"/>
    </source>
</evidence>
<reference evidence="1" key="1">
    <citation type="submission" date="2020-02" db="EMBL/GenBank/DDBJ databases">
        <authorList>
            <person name="Meier V. D."/>
        </authorList>
    </citation>
    <scope>NUCLEOTIDE SEQUENCE</scope>
    <source>
        <strain evidence="1">AVDCRST_MAG94</strain>
    </source>
</reference>
<dbReference type="SUPFAM" id="SSF47781">
    <property type="entry name" value="RuvA domain 2-like"/>
    <property type="match status" value="1"/>
</dbReference>
<dbReference type="InterPro" id="IPR051675">
    <property type="entry name" value="Endo/Exo/Phosphatase_dom_1"/>
</dbReference>
<dbReference type="EMBL" id="CADCTY010000322">
    <property type="protein sequence ID" value="CAA9311214.1"/>
    <property type="molecule type" value="Genomic_DNA"/>
</dbReference>
<proteinExistence type="predicted"/>